<dbReference type="RefSeq" id="WP_274689294.1">
    <property type="nucleotide sequence ID" value="NZ_JAPMOU010000015.1"/>
</dbReference>
<dbReference type="InterPro" id="IPR010920">
    <property type="entry name" value="LSM_dom_sf"/>
</dbReference>
<feature type="domain" description="Lipoprotein YgdI/YgdR-like SH3-like" evidence="6">
    <location>
        <begin position="22"/>
        <end position="67"/>
    </location>
</feature>
<accession>A0ABT5UCZ8</accession>
<dbReference type="NCBIfam" id="NF033216">
    <property type="entry name" value="lipo_YgdI_YgdR"/>
    <property type="match status" value="1"/>
</dbReference>
<protein>
    <submittedName>
        <fullName evidence="7">YgdI/YgdR family lipoprotein</fullName>
    </submittedName>
</protein>
<dbReference type="InterPro" id="IPR047807">
    <property type="entry name" value="YgdI/YgdR-like_SH3-like"/>
</dbReference>
<dbReference type="SUPFAM" id="SSF50182">
    <property type="entry name" value="Sm-like ribonucleoproteins"/>
    <property type="match status" value="1"/>
</dbReference>
<dbReference type="InterPro" id="IPR010305">
    <property type="entry name" value="YgdI/YgdR-like"/>
</dbReference>
<name>A0ABT5UCZ8_9GAMM</name>
<sequence length="68" mass="7680">MSKWFLVIACVLLTGCSTPHRIVLIDGAEIETLDQPEYNKTTGFYEYEGVNGKDRTINKDQVKSISEL</sequence>
<gene>
    <name evidence="7" type="ORF">ORQ98_13290</name>
</gene>
<evidence type="ECO:0000313" key="8">
    <source>
        <dbReference type="Proteomes" id="UP001528823"/>
    </source>
</evidence>
<comment type="caution">
    <text evidence="7">The sequence shown here is derived from an EMBL/GenBank/DDBJ whole genome shotgun (WGS) entry which is preliminary data.</text>
</comment>
<dbReference type="EMBL" id="JAPMOU010000015">
    <property type="protein sequence ID" value="MDE1462944.1"/>
    <property type="molecule type" value="Genomic_DNA"/>
</dbReference>
<evidence type="ECO:0000259" key="6">
    <source>
        <dbReference type="Pfam" id="PF06004"/>
    </source>
</evidence>
<keyword evidence="4" id="KW-0564">Palmitate</keyword>
<evidence type="ECO:0000256" key="2">
    <source>
        <dbReference type="ARBA" id="ARBA00022729"/>
    </source>
</evidence>
<keyword evidence="3" id="KW-0472">Membrane</keyword>
<dbReference type="PROSITE" id="PS51257">
    <property type="entry name" value="PROKAR_LIPOPROTEIN"/>
    <property type="match status" value="1"/>
</dbReference>
<dbReference type="Gene3D" id="2.30.30.100">
    <property type="match status" value="1"/>
</dbReference>
<keyword evidence="8" id="KW-1185">Reference proteome</keyword>
<organism evidence="7 8">
    <name type="scientific">Spartinivicinus poritis</name>
    <dbReference type="NCBI Taxonomy" id="2994640"/>
    <lineage>
        <taxon>Bacteria</taxon>
        <taxon>Pseudomonadati</taxon>
        <taxon>Pseudomonadota</taxon>
        <taxon>Gammaproteobacteria</taxon>
        <taxon>Oceanospirillales</taxon>
        <taxon>Zooshikellaceae</taxon>
        <taxon>Spartinivicinus</taxon>
    </lineage>
</organism>
<evidence type="ECO:0000256" key="3">
    <source>
        <dbReference type="ARBA" id="ARBA00023136"/>
    </source>
</evidence>
<dbReference type="PANTHER" id="PTHR37011:SF1">
    <property type="entry name" value="POT FAMILY PEPTIDE TRANSPORT PROTEIN"/>
    <property type="match status" value="1"/>
</dbReference>
<keyword evidence="1" id="KW-1003">Cell membrane</keyword>
<evidence type="ECO:0000256" key="5">
    <source>
        <dbReference type="ARBA" id="ARBA00023288"/>
    </source>
</evidence>
<reference evidence="7 8" key="1">
    <citation type="submission" date="2022-11" db="EMBL/GenBank/DDBJ databases">
        <title>Spartinivicinus poritis sp. nov., isolated from scleractinian coral Porites lutea.</title>
        <authorList>
            <person name="Zhang G."/>
            <person name="Cai L."/>
            <person name="Wei Q."/>
        </authorList>
    </citation>
    <scope>NUCLEOTIDE SEQUENCE [LARGE SCALE GENOMIC DNA]</scope>
    <source>
        <strain evidence="7 8">A2-2</strain>
    </source>
</reference>
<dbReference type="PANTHER" id="PTHR37011">
    <property type="entry name" value="POT FAMILY PEPTIDE TRANSPORT PROTEIN-RELATED"/>
    <property type="match status" value="1"/>
</dbReference>
<keyword evidence="2" id="KW-0732">Signal</keyword>
<dbReference type="Pfam" id="PF06004">
    <property type="entry name" value="DUF903"/>
    <property type="match status" value="1"/>
</dbReference>
<evidence type="ECO:0000256" key="1">
    <source>
        <dbReference type="ARBA" id="ARBA00022475"/>
    </source>
</evidence>
<keyword evidence="5 7" id="KW-0449">Lipoprotein</keyword>
<dbReference type="Proteomes" id="UP001528823">
    <property type="component" value="Unassembled WGS sequence"/>
</dbReference>
<proteinExistence type="predicted"/>
<evidence type="ECO:0000313" key="7">
    <source>
        <dbReference type="EMBL" id="MDE1462944.1"/>
    </source>
</evidence>
<evidence type="ECO:0000256" key="4">
    <source>
        <dbReference type="ARBA" id="ARBA00023139"/>
    </source>
</evidence>